<accession>A0AAD7E882</accession>
<keyword evidence="3" id="KW-1185">Reference proteome</keyword>
<sequence>ERHHVMHSEISAISTTYTTEGSPTIRSLHSNYTAPLVHRFSLFKPGAKPQKTGSNRTVSPMGSSGNGKTTTGWNPLDLFFSSSLLIAECDTCVKRRGWKPVLECDDCGL</sequence>
<proteinExistence type="predicted"/>
<protein>
    <submittedName>
        <fullName evidence="2">Uncharacterized protein</fullName>
    </submittedName>
</protein>
<evidence type="ECO:0000313" key="3">
    <source>
        <dbReference type="Proteomes" id="UP001218218"/>
    </source>
</evidence>
<name>A0AAD7E882_9AGAR</name>
<feature type="non-terminal residue" evidence="2">
    <location>
        <position position="109"/>
    </location>
</feature>
<gene>
    <name evidence="2" type="ORF">DFH08DRAFT_656096</name>
</gene>
<feature type="region of interest" description="Disordered" evidence="1">
    <location>
        <begin position="46"/>
        <end position="69"/>
    </location>
</feature>
<feature type="non-terminal residue" evidence="2">
    <location>
        <position position="1"/>
    </location>
</feature>
<comment type="caution">
    <text evidence="2">The sequence shown here is derived from an EMBL/GenBank/DDBJ whole genome shotgun (WGS) entry which is preliminary data.</text>
</comment>
<dbReference type="Proteomes" id="UP001218218">
    <property type="component" value="Unassembled WGS sequence"/>
</dbReference>
<organism evidence="2 3">
    <name type="scientific">Mycena albidolilacea</name>
    <dbReference type="NCBI Taxonomy" id="1033008"/>
    <lineage>
        <taxon>Eukaryota</taxon>
        <taxon>Fungi</taxon>
        <taxon>Dikarya</taxon>
        <taxon>Basidiomycota</taxon>
        <taxon>Agaricomycotina</taxon>
        <taxon>Agaricomycetes</taxon>
        <taxon>Agaricomycetidae</taxon>
        <taxon>Agaricales</taxon>
        <taxon>Marasmiineae</taxon>
        <taxon>Mycenaceae</taxon>
        <taxon>Mycena</taxon>
    </lineage>
</organism>
<evidence type="ECO:0000256" key="1">
    <source>
        <dbReference type="SAM" id="MobiDB-lite"/>
    </source>
</evidence>
<feature type="compositionally biased region" description="Polar residues" evidence="1">
    <location>
        <begin position="51"/>
        <end position="69"/>
    </location>
</feature>
<dbReference type="EMBL" id="JARIHO010000115">
    <property type="protein sequence ID" value="KAJ7302540.1"/>
    <property type="molecule type" value="Genomic_DNA"/>
</dbReference>
<reference evidence="2" key="1">
    <citation type="submission" date="2023-03" db="EMBL/GenBank/DDBJ databases">
        <title>Massive genome expansion in bonnet fungi (Mycena s.s.) driven by repeated elements and novel gene families across ecological guilds.</title>
        <authorList>
            <consortium name="Lawrence Berkeley National Laboratory"/>
            <person name="Harder C.B."/>
            <person name="Miyauchi S."/>
            <person name="Viragh M."/>
            <person name="Kuo A."/>
            <person name="Thoen E."/>
            <person name="Andreopoulos B."/>
            <person name="Lu D."/>
            <person name="Skrede I."/>
            <person name="Drula E."/>
            <person name="Henrissat B."/>
            <person name="Morin E."/>
            <person name="Kohler A."/>
            <person name="Barry K."/>
            <person name="LaButti K."/>
            <person name="Morin E."/>
            <person name="Salamov A."/>
            <person name="Lipzen A."/>
            <person name="Mereny Z."/>
            <person name="Hegedus B."/>
            <person name="Baldrian P."/>
            <person name="Stursova M."/>
            <person name="Weitz H."/>
            <person name="Taylor A."/>
            <person name="Grigoriev I.V."/>
            <person name="Nagy L.G."/>
            <person name="Martin F."/>
            <person name="Kauserud H."/>
        </authorList>
    </citation>
    <scope>NUCLEOTIDE SEQUENCE</scope>
    <source>
        <strain evidence="2">CBHHK002</strain>
    </source>
</reference>
<dbReference type="AlphaFoldDB" id="A0AAD7E882"/>
<evidence type="ECO:0000313" key="2">
    <source>
        <dbReference type="EMBL" id="KAJ7302540.1"/>
    </source>
</evidence>